<dbReference type="PROSITE" id="PS50835">
    <property type="entry name" value="IG_LIKE"/>
    <property type="match status" value="1"/>
</dbReference>
<evidence type="ECO:0000256" key="1">
    <source>
        <dbReference type="SAM" id="SignalP"/>
    </source>
</evidence>
<feature type="signal peptide" evidence="1">
    <location>
        <begin position="1"/>
        <end position="30"/>
    </location>
</feature>
<dbReference type="InterPro" id="IPR036179">
    <property type="entry name" value="Ig-like_dom_sf"/>
</dbReference>
<evidence type="ECO:0000259" key="2">
    <source>
        <dbReference type="PROSITE" id="PS50835"/>
    </source>
</evidence>
<keyword evidence="1" id="KW-0732">Signal</keyword>
<evidence type="ECO:0000313" key="3">
    <source>
        <dbReference type="EMBL" id="OWF55307.1"/>
    </source>
</evidence>
<dbReference type="InterPro" id="IPR013098">
    <property type="entry name" value="Ig_I-set"/>
</dbReference>
<name>A0A210R2V0_MIZYE</name>
<dbReference type="EMBL" id="NEDP02000703">
    <property type="protein sequence ID" value="OWF55307.1"/>
    <property type="molecule type" value="Genomic_DNA"/>
</dbReference>
<dbReference type="Proteomes" id="UP000242188">
    <property type="component" value="Unassembled WGS sequence"/>
</dbReference>
<accession>A0A210R2V0</accession>
<evidence type="ECO:0000313" key="4">
    <source>
        <dbReference type="Proteomes" id="UP000242188"/>
    </source>
</evidence>
<dbReference type="InterPro" id="IPR013783">
    <property type="entry name" value="Ig-like_fold"/>
</dbReference>
<organism evidence="3 4">
    <name type="scientific">Mizuhopecten yessoensis</name>
    <name type="common">Japanese scallop</name>
    <name type="synonym">Patinopecten yessoensis</name>
    <dbReference type="NCBI Taxonomy" id="6573"/>
    <lineage>
        <taxon>Eukaryota</taxon>
        <taxon>Metazoa</taxon>
        <taxon>Spiralia</taxon>
        <taxon>Lophotrochozoa</taxon>
        <taxon>Mollusca</taxon>
        <taxon>Bivalvia</taxon>
        <taxon>Autobranchia</taxon>
        <taxon>Pteriomorphia</taxon>
        <taxon>Pectinida</taxon>
        <taxon>Pectinoidea</taxon>
        <taxon>Pectinidae</taxon>
        <taxon>Mizuhopecten</taxon>
    </lineage>
</organism>
<dbReference type="InterPro" id="IPR007110">
    <property type="entry name" value="Ig-like_dom"/>
</dbReference>
<feature type="domain" description="Ig-like" evidence="2">
    <location>
        <begin position="43"/>
        <end position="117"/>
    </location>
</feature>
<protein>
    <recommendedName>
        <fullName evidence="2">Ig-like domain-containing protein</fullName>
    </recommendedName>
</protein>
<dbReference type="OrthoDB" id="190835at2759"/>
<dbReference type="Gene3D" id="2.60.40.10">
    <property type="entry name" value="Immunoglobulins"/>
    <property type="match status" value="1"/>
</dbReference>
<feature type="chain" id="PRO_5012103358" description="Ig-like domain-containing protein" evidence="1">
    <location>
        <begin position="31"/>
        <end position="214"/>
    </location>
</feature>
<comment type="caution">
    <text evidence="3">The sequence shown here is derived from an EMBL/GenBank/DDBJ whole genome shotgun (WGS) entry which is preliminary data.</text>
</comment>
<reference evidence="3 4" key="1">
    <citation type="journal article" date="2017" name="Nat. Ecol. Evol.">
        <title>Scallop genome provides insights into evolution of bilaterian karyotype and development.</title>
        <authorList>
            <person name="Wang S."/>
            <person name="Zhang J."/>
            <person name="Jiao W."/>
            <person name="Li J."/>
            <person name="Xun X."/>
            <person name="Sun Y."/>
            <person name="Guo X."/>
            <person name="Huan P."/>
            <person name="Dong B."/>
            <person name="Zhang L."/>
            <person name="Hu X."/>
            <person name="Sun X."/>
            <person name="Wang J."/>
            <person name="Zhao C."/>
            <person name="Wang Y."/>
            <person name="Wang D."/>
            <person name="Huang X."/>
            <person name="Wang R."/>
            <person name="Lv J."/>
            <person name="Li Y."/>
            <person name="Zhang Z."/>
            <person name="Liu B."/>
            <person name="Lu W."/>
            <person name="Hui Y."/>
            <person name="Liang J."/>
            <person name="Zhou Z."/>
            <person name="Hou R."/>
            <person name="Li X."/>
            <person name="Liu Y."/>
            <person name="Li H."/>
            <person name="Ning X."/>
            <person name="Lin Y."/>
            <person name="Zhao L."/>
            <person name="Xing Q."/>
            <person name="Dou J."/>
            <person name="Li Y."/>
            <person name="Mao J."/>
            <person name="Guo H."/>
            <person name="Dou H."/>
            <person name="Li T."/>
            <person name="Mu C."/>
            <person name="Jiang W."/>
            <person name="Fu Q."/>
            <person name="Fu X."/>
            <person name="Miao Y."/>
            <person name="Liu J."/>
            <person name="Yu Q."/>
            <person name="Li R."/>
            <person name="Liao H."/>
            <person name="Li X."/>
            <person name="Kong Y."/>
            <person name="Jiang Z."/>
            <person name="Chourrout D."/>
            <person name="Li R."/>
            <person name="Bao Z."/>
        </authorList>
    </citation>
    <scope>NUCLEOTIDE SEQUENCE [LARGE SCALE GENOMIC DNA]</scope>
    <source>
        <strain evidence="3 4">PY_sf001</strain>
    </source>
</reference>
<sequence length="214" mass="23966">MIDLINRTMPDLGGVIFFLLLSVDFTSSSAVDNIFYQNVSIASTVGLDCYVDSDDTQIVWTKNRRIPVVIGTKVMGYRRVKLIMDYPRERRLQIENIKLTDSGSYECLADSKTTPLVIYQLTVLAKEDLITTTTIELPEVTTETRDAMTTTEKEVKPDRTSMEVKPTSALTQQQQNVGNGVEEKVVNTKGRGECLGQNLTVLLTVLCIGYLMRL</sequence>
<gene>
    <name evidence="3" type="ORF">KP79_PYT14678</name>
</gene>
<dbReference type="Pfam" id="PF07679">
    <property type="entry name" value="I-set"/>
    <property type="match status" value="1"/>
</dbReference>
<proteinExistence type="predicted"/>
<keyword evidence="4" id="KW-1185">Reference proteome</keyword>
<dbReference type="SUPFAM" id="SSF48726">
    <property type="entry name" value="Immunoglobulin"/>
    <property type="match status" value="1"/>
</dbReference>
<dbReference type="AlphaFoldDB" id="A0A210R2V0"/>